<dbReference type="InterPro" id="IPR011006">
    <property type="entry name" value="CheY-like_superfamily"/>
</dbReference>
<dbReference type="PANTHER" id="PTHR43214">
    <property type="entry name" value="TWO-COMPONENT RESPONSE REGULATOR"/>
    <property type="match status" value="1"/>
</dbReference>
<protein>
    <submittedName>
        <fullName evidence="9">Response regulator protein vraR</fullName>
    </submittedName>
</protein>
<feature type="domain" description="HTH luxR-type" evidence="7">
    <location>
        <begin position="187"/>
        <end position="252"/>
    </location>
</feature>
<keyword evidence="1 5" id="KW-0597">Phosphoprotein</keyword>
<dbReference type="GO" id="GO:0000160">
    <property type="term" value="P:phosphorelay signal transduction system"/>
    <property type="evidence" value="ECO:0007669"/>
    <property type="project" value="InterPro"/>
</dbReference>
<evidence type="ECO:0000256" key="2">
    <source>
        <dbReference type="ARBA" id="ARBA00023015"/>
    </source>
</evidence>
<evidence type="ECO:0000256" key="4">
    <source>
        <dbReference type="ARBA" id="ARBA00023163"/>
    </source>
</evidence>
<keyword evidence="10" id="KW-1185">Reference proteome</keyword>
<dbReference type="InterPro" id="IPR058245">
    <property type="entry name" value="NreC/VraR/RcsB-like_REC"/>
</dbReference>
<dbReference type="InterPro" id="IPR000792">
    <property type="entry name" value="Tscrpt_reg_LuxR_C"/>
</dbReference>
<dbReference type="Gene3D" id="3.40.50.2300">
    <property type="match status" value="1"/>
</dbReference>
<organism evidence="9 10">
    <name type="scientific">Comamonas testosteroni</name>
    <name type="common">Pseudomonas testosteroni</name>
    <dbReference type="NCBI Taxonomy" id="285"/>
    <lineage>
        <taxon>Bacteria</taxon>
        <taxon>Pseudomonadati</taxon>
        <taxon>Pseudomonadota</taxon>
        <taxon>Betaproteobacteria</taxon>
        <taxon>Burkholderiales</taxon>
        <taxon>Comamonadaceae</taxon>
        <taxon>Comamonas</taxon>
    </lineage>
</organism>
<dbReference type="PROSITE" id="PS00622">
    <property type="entry name" value="HTH_LUXR_1"/>
    <property type="match status" value="1"/>
</dbReference>
<dbReference type="PROSITE" id="PS50043">
    <property type="entry name" value="HTH_LUXR_2"/>
    <property type="match status" value="1"/>
</dbReference>
<dbReference type="InterPro" id="IPR001789">
    <property type="entry name" value="Sig_transdc_resp-reg_receiver"/>
</dbReference>
<dbReference type="CDD" id="cd17535">
    <property type="entry name" value="REC_NarL-like"/>
    <property type="match status" value="1"/>
</dbReference>
<dbReference type="SUPFAM" id="SSF52172">
    <property type="entry name" value="CheY-like"/>
    <property type="match status" value="1"/>
</dbReference>
<evidence type="ECO:0000256" key="1">
    <source>
        <dbReference type="ARBA" id="ARBA00022553"/>
    </source>
</evidence>
<dbReference type="Pfam" id="PF00072">
    <property type="entry name" value="Response_reg"/>
    <property type="match status" value="1"/>
</dbReference>
<comment type="caution">
    <text evidence="9">The sequence shown here is derived from an EMBL/GenBank/DDBJ whole genome shotgun (WGS) entry which is preliminary data.</text>
</comment>
<evidence type="ECO:0000313" key="10">
    <source>
        <dbReference type="Proteomes" id="UP000255070"/>
    </source>
</evidence>
<name>A0A8B4S4J5_COMTE</name>
<dbReference type="SMART" id="SM00448">
    <property type="entry name" value="REC"/>
    <property type="match status" value="1"/>
</dbReference>
<dbReference type="GO" id="GO:0006355">
    <property type="term" value="P:regulation of DNA-templated transcription"/>
    <property type="evidence" value="ECO:0007669"/>
    <property type="project" value="InterPro"/>
</dbReference>
<reference evidence="9 10" key="1">
    <citation type="submission" date="2018-06" db="EMBL/GenBank/DDBJ databases">
        <authorList>
            <consortium name="Pathogen Informatics"/>
            <person name="Doyle S."/>
        </authorList>
    </citation>
    <scope>NUCLEOTIDE SEQUENCE [LARGE SCALE GENOMIC DNA]</scope>
    <source>
        <strain evidence="9 10">NCTC10698</strain>
    </source>
</reference>
<feature type="domain" description="Response regulatory" evidence="8">
    <location>
        <begin position="41"/>
        <end position="157"/>
    </location>
</feature>
<dbReference type="SUPFAM" id="SSF46894">
    <property type="entry name" value="C-terminal effector domain of the bipartite response regulators"/>
    <property type="match status" value="1"/>
</dbReference>
<dbReference type="Pfam" id="PF00196">
    <property type="entry name" value="GerE"/>
    <property type="match status" value="1"/>
</dbReference>
<dbReference type="EMBL" id="UFXL01000001">
    <property type="protein sequence ID" value="SUY78084.1"/>
    <property type="molecule type" value="Genomic_DNA"/>
</dbReference>
<keyword evidence="3" id="KW-0238">DNA-binding</keyword>
<dbReference type="PRINTS" id="PR00038">
    <property type="entry name" value="HTHLUXR"/>
</dbReference>
<proteinExistence type="predicted"/>
<dbReference type="SMART" id="SM00421">
    <property type="entry name" value="HTH_LUXR"/>
    <property type="match status" value="1"/>
</dbReference>
<sequence length="254" mass="27989">MQAVQTSSCPPLFTHQNDAPPSLSHSMWPGHMVGQREQPVRVFLVDDDSHIRRVIAQDLMGDSRTLLVGHACSLREARKSIQQHDFDVLMIDLNLGDGEGLDLLELVQGTHPHVQSIIVSVTERDEKVFQAFEKGAVGYLLKNSWFGDYAQAVLQVANGGASITPSLAKKILSLVSRSQTYVVPASSLTKEEKLSEREIEILKLIACGYSSPEISTHLKISTLTVSTHVKNMYRKLQAKTRAHAVKAASLRGLI</sequence>
<dbReference type="GO" id="GO:0003677">
    <property type="term" value="F:DNA binding"/>
    <property type="evidence" value="ECO:0007669"/>
    <property type="project" value="UniProtKB-KW"/>
</dbReference>
<dbReference type="CDD" id="cd06170">
    <property type="entry name" value="LuxR_C_like"/>
    <property type="match status" value="1"/>
</dbReference>
<accession>A0A8B4S4J5</accession>
<evidence type="ECO:0000259" key="8">
    <source>
        <dbReference type="PROSITE" id="PS50110"/>
    </source>
</evidence>
<feature type="modified residue" description="4-aspartylphosphate" evidence="5">
    <location>
        <position position="92"/>
    </location>
</feature>
<evidence type="ECO:0000256" key="5">
    <source>
        <dbReference type="PROSITE-ProRule" id="PRU00169"/>
    </source>
</evidence>
<dbReference type="PANTHER" id="PTHR43214:SF41">
    <property type="entry name" value="NITRATE_NITRITE RESPONSE REGULATOR PROTEIN NARP"/>
    <property type="match status" value="1"/>
</dbReference>
<dbReference type="PROSITE" id="PS50110">
    <property type="entry name" value="RESPONSE_REGULATORY"/>
    <property type="match status" value="1"/>
</dbReference>
<dbReference type="Proteomes" id="UP000255070">
    <property type="component" value="Unassembled WGS sequence"/>
</dbReference>
<gene>
    <name evidence="9" type="primary">vraR_1</name>
    <name evidence="9" type="ORF">NCTC10698_02994</name>
</gene>
<feature type="region of interest" description="Disordered" evidence="6">
    <location>
        <begin position="1"/>
        <end position="23"/>
    </location>
</feature>
<evidence type="ECO:0000256" key="3">
    <source>
        <dbReference type="ARBA" id="ARBA00023125"/>
    </source>
</evidence>
<dbReference type="InterPro" id="IPR039420">
    <property type="entry name" value="WalR-like"/>
</dbReference>
<evidence type="ECO:0000313" key="9">
    <source>
        <dbReference type="EMBL" id="SUY78084.1"/>
    </source>
</evidence>
<dbReference type="AlphaFoldDB" id="A0A8B4S4J5"/>
<dbReference type="InterPro" id="IPR016032">
    <property type="entry name" value="Sig_transdc_resp-reg_C-effctor"/>
</dbReference>
<keyword evidence="4" id="KW-0804">Transcription</keyword>
<keyword evidence="2" id="KW-0805">Transcription regulation</keyword>
<evidence type="ECO:0000256" key="6">
    <source>
        <dbReference type="SAM" id="MobiDB-lite"/>
    </source>
</evidence>
<evidence type="ECO:0000259" key="7">
    <source>
        <dbReference type="PROSITE" id="PS50043"/>
    </source>
</evidence>